<protein>
    <submittedName>
        <fullName evidence="2">DUF3267 domain-containing protein</fullName>
    </submittedName>
</protein>
<proteinExistence type="predicted"/>
<feature type="transmembrane region" description="Helical" evidence="1">
    <location>
        <begin position="38"/>
        <end position="59"/>
    </location>
</feature>
<keyword evidence="1" id="KW-0472">Membrane</keyword>
<sequence length="205" mass="22788">MISRKLQYTIYNNYNTSTTASRRISMEEKVIQLDLKKIGWLSLLMTIVPLLLGFLFLGLTESGVSGSFSLWSITTFIVVYFLLIVLHEAVHLVAFRFIGKVPWSSLDYGINWKLGVAYATTSQSIANRPLQGVLIAPLIVTGLLPFVYGVFFASPFWLISGCFLIGGAAGDVAMIKALRGYPANALVRDDPNLPKLYVQLEKRPH</sequence>
<dbReference type="AlphaFoldDB" id="A0A385YPM6"/>
<dbReference type="OrthoDB" id="9789112at2"/>
<keyword evidence="3" id="KW-1185">Reference proteome</keyword>
<feature type="transmembrane region" description="Helical" evidence="1">
    <location>
        <begin position="132"/>
        <end position="151"/>
    </location>
</feature>
<organism evidence="2 3">
    <name type="scientific">Paenisporosarcina cavernae</name>
    <dbReference type="NCBI Taxonomy" id="2320858"/>
    <lineage>
        <taxon>Bacteria</taxon>
        <taxon>Bacillati</taxon>
        <taxon>Bacillota</taxon>
        <taxon>Bacilli</taxon>
        <taxon>Bacillales</taxon>
        <taxon>Caryophanaceae</taxon>
        <taxon>Paenisporosarcina</taxon>
    </lineage>
</organism>
<feature type="transmembrane region" description="Helical" evidence="1">
    <location>
        <begin position="71"/>
        <end position="95"/>
    </location>
</feature>
<keyword evidence="1" id="KW-1133">Transmembrane helix</keyword>
<dbReference type="Pfam" id="PF11667">
    <property type="entry name" value="DUF3267"/>
    <property type="match status" value="1"/>
</dbReference>
<accession>A0A385YPM6</accession>
<evidence type="ECO:0000313" key="3">
    <source>
        <dbReference type="Proteomes" id="UP000265725"/>
    </source>
</evidence>
<dbReference type="InterPro" id="IPR021683">
    <property type="entry name" value="DUF3267"/>
</dbReference>
<feature type="transmembrane region" description="Helical" evidence="1">
    <location>
        <begin position="157"/>
        <end position="178"/>
    </location>
</feature>
<dbReference type="EMBL" id="CP032418">
    <property type="protein sequence ID" value="AYC28391.1"/>
    <property type="molecule type" value="Genomic_DNA"/>
</dbReference>
<gene>
    <name evidence="2" type="ORF">D3873_00335</name>
</gene>
<evidence type="ECO:0000313" key="2">
    <source>
        <dbReference type="EMBL" id="AYC28391.1"/>
    </source>
</evidence>
<reference evidence="3" key="1">
    <citation type="submission" date="2018-09" db="EMBL/GenBank/DDBJ databases">
        <authorList>
            <person name="Zhu H."/>
        </authorList>
    </citation>
    <scope>NUCLEOTIDE SEQUENCE [LARGE SCALE GENOMIC DNA]</scope>
    <source>
        <strain evidence="3">K2R23-3</strain>
    </source>
</reference>
<name>A0A385YPM6_9BACL</name>
<keyword evidence="1" id="KW-0812">Transmembrane</keyword>
<evidence type="ECO:0000256" key="1">
    <source>
        <dbReference type="SAM" id="Phobius"/>
    </source>
</evidence>
<dbReference type="KEGG" id="paek:D3873_00335"/>
<dbReference type="Proteomes" id="UP000265725">
    <property type="component" value="Chromosome"/>
</dbReference>